<organism evidence="3 4">
    <name type="scientific">Brachybacterium paraconglomeratum</name>
    <dbReference type="NCBI Taxonomy" id="173362"/>
    <lineage>
        <taxon>Bacteria</taxon>
        <taxon>Bacillati</taxon>
        <taxon>Actinomycetota</taxon>
        <taxon>Actinomycetes</taxon>
        <taxon>Micrococcales</taxon>
        <taxon>Dermabacteraceae</taxon>
        <taxon>Brachybacterium</taxon>
    </lineage>
</organism>
<evidence type="ECO:0000313" key="2">
    <source>
        <dbReference type="EMBL" id="HJF48920.1"/>
    </source>
</evidence>
<evidence type="ECO:0000256" key="1">
    <source>
        <dbReference type="SAM" id="MobiDB-lite"/>
    </source>
</evidence>
<evidence type="ECO:0000313" key="4">
    <source>
        <dbReference type="Proteomes" id="UP000274327"/>
    </source>
</evidence>
<protein>
    <submittedName>
        <fullName evidence="3">Uncharacterized protein</fullName>
    </submittedName>
</protein>
<comment type="caution">
    <text evidence="3">The sequence shown here is derived from an EMBL/GenBank/DDBJ whole genome shotgun (WGS) entry which is preliminary data.</text>
</comment>
<reference evidence="3 4" key="1">
    <citation type="submission" date="2018-07" db="EMBL/GenBank/DDBJ databases">
        <title>Brachybacteriurn paraconglorneratum KCTC 9916.</title>
        <authorList>
            <person name="Li Y."/>
        </authorList>
    </citation>
    <scope>NUCLEOTIDE SEQUENCE [LARGE SCALE GENOMIC DNA]</scope>
    <source>
        <strain evidence="3 4">KCTC 9916</strain>
    </source>
</reference>
<keyword evidence="4" id="KW-1185">Reference proteome</keyword>
<accession>A0A3R8RXK8</accession>
<dbReference type="RefSeq" id="WP_010549510.1">
    <property type="nucleotide sequence ID" value="NZ_CANLNX010000003.1"/>
</dbReference>
<evidence type="ECO:0000313" key="3">
    <source>
        <dbReference type="EMBL" id="RRR18142.1"/>
    </source>
</evidence>
<dbReference type="Proteomes" id="UP000775129">
    <property type="component" value="Unassembled WGS sequence"/>
</dbReference>
<sequence>MSALPRGTEDEIQGQDATHARIRSLLEDVTAVLLEQQPGLIAFRDHRPERDRSSGGSWHGLQTLCHVSALLAADGTPDPDQAASARLLEAVERRAAAHGLTRRSAEEANGILDATWGGADGDLLEVIVGVRVAVRAISAPFLPGSLTPITTTSPVSALSPPTPPPRLVR</sequence>
<reference evidence="2" key="2">
    <citation type="journal article" date="2021" name="PeerJ">
        <title>Extensive microbial diversity within the chicken gut microbiome revealed by metagenomics and culture.</title>
        <authorList>
            <person name="Gilroy R."/>
            <person name="Ravi A."/>
            <person name="Getino M."/>
            <person name="Pursley I."/>
            <person name="Horton D.L."/>
            <person name="Alikhan N.F."/>
            <person name="Baker D."/>
            <person name="Gharbi K."/>
            <person name="Hall N."/>
            <person name="Watson M."/>
            <person name="Adriaenssens E.M."/>
            <person name="Foster-Nyarko E."/>
            <person name="Jarju S."/>
            <person name="Secka A."/>
            <person name="Antonio M."/>
            <person name="Oren A."/>
            <person name="Chaudhuri R.R."/>
            <person name="La Ragione R."/>
            <person name="Hildebrand F."/>
            <person name="Pallen M.J."/>
        </authorList>
    </citation>
    <scope>NUCLEOTIDE SEQUENCE</scope>
    <source>
        <strain evidence="2">1647</strain>
    </source>
</reference>
<dbReference type="Proteomes" id="UP000274327">
    <property type="component" value="Unassembled WGS sequence"/>
</dbReference>
<feature type="compositionally biased region" description="Pro residues" evidence="1">
    <location>
        <begin position="160"/>
        <end position="169"/>
    </location>
</feature>
<dbReference type="GeneID" id="78121418"/>
<name>A0A3R8RXK8_9MICO</name>
<feature type="region of interest" description="Disordered" evidence="1">
    <location>
        <begin position="149"/>
        <end position="169"/>
    </location>
</feature>
<gene>
    <name evidence="3" type="ORF">DS079_10330</name>
    <name evidence="2" type="ORF">K8W24_03835</name>
</gene>
<dbReference type="EMBL" id="QOCI01000008">
    <property type="protein sequence ID" value="RRR18142.1"/>
    <property type="molecule type" value="Genomic_DNA"/>
</dbReference>
<feature type="compositionally biased region" description="Low complexity" evidence="1">
    <location>
        <begin position="150"/>
        <end position="159"/>
    </location>
</feature>
<dbReference type="AlphaFoldDB" id="A0A3R8RXK8"/>
<dbReference type="EMBL" id="DYWO01000119">
    <property type="protein sequence ID" value="HJF48920.1"/>
    <property type="molecule type" value="Genomic_DNA"/>
</dbReference>
<proteinExistence type="predicted"/>
<reference evidence="2" key="3">
    <citation type="submission" date="2021-09" db="EMBL/GenBank/DDBJ databases">
        <authorList>
            <person name="Gilroy R."/>
        </authorList>
    </citation>
    <scope>NUCLEOTIDE SEQUENCE</scope>
    <source>
        <strain evidence="2">1647</strain>
    </source>
</reference>